<gene>
    <name evidence="3" type="ORF">PCOR1329_LOCUS67371</name>
</gene>
<proteinExistence type="predicted"/>
<dbReference type="EMBL" id="CAUYUJ010018726">
    <property type="protein sequence ID" value="CAK0885878.1"/>
    <property type="molecule type" value="Genomic_DNA"/>
</dbReference>
<name>A0ABN9WHD5_9DINO</name>
<organism evidence="3 4">
    <name type="scientific">Prorocentrum cordatum</name>
    <dbReference type="NCBI Taxonomy" id="2364126"/>
    <lineage>
        <taxon>Eukaryota</taxon>
        <taxon>Sar</taxon>
        <taxon>Alveolata</taxon>
        <taxon>Dinophyceae</taxon>
        <taxon>Prorocentrales</taxon>
        <taxon>Prorocentraceae</taxon>
        <taxon>Prorocentrum</taxon>
    </lineage>
</organism>
<evidence type="ECO:0000313" key="4">
    <source>
        <dbReference type="Proteomes" id="UP001189429"/>
    </source>
</evidence>
<reference evidence="3" key="1">
    <citation type="submission" date="2023-10" db="EMBL/GenBank/DDBJ databases">
        <authorList>
            <person name="Chen Y."/>
            <person name="Shah S."/>
            <person name="Dougan E. K."/>
            <person name="Thang M."/>
            <person name="Chan C."/>
        </authorList>
    </citation>
    <scope>NUCLEOTIDE SEQUENCE [LARGE SCALE GENOMIC DNA]</scope>
</reference>
<feature type="compositionally biased region" description="Polar residues" evidence="1">
    <location>
        <begin position="39"/>
        <end position="52"/>
    </location>
</feature>
<dbReference type="SUPFAM" id="SSF54928">
    <property type="entry name" value="RNA-binding domain, RBD"/>
    <property type="match status" value="1"/>
</dbReference>
<feature type="compositionally biased region" description="Basic and acidic residues" evidence="1">
    <location>
        <begin position="515"/>
        <end position="527"/>
    </location>
</feature>
<sequence>MPGDDWDVEMFGEERPVWAMTVCGVKRPAPPEGGDRSKQANVGQGSGSQEVAQTGRGAKSNKELEELAELTARLALITAREQALLEGSVLETYLVPELHFLSKAGIEANRFYTGAVAGLKEQKKTDDSVDLGQLGPPFVTVFFMVMAAAVKAAQGAAQEPMANFFQTHVKGQPAEHITQYVTRFSIKVPRGEHTSAEMKGMVKFQVHIQTARPAGVVLREILDRILSEAGAERLVGSAPRGPLERKIGQLLSKRTSPPPQLSLPSALQNSERLRALVKRGVIKERPCVEAHPWSVAVRVGELQVHKTLATAADVEAATVALAAVEATLLHRSGNFYRHMLAAREPAGGRSVAPSALAPAAAPRAPAAAGGEGGRSCFGCPRCGRIFNVFSEDEQYHAVVALNHMDKRVHFAPWTEPRSAVDVASLQKRRAAGAVADRRTNAQFLVAGRRGLALSDEAENVSSGDGDRLAVVVRDRVAQRPTSRRAAPRPDCLTPSPDGLPQKVFLADGTGGSRSGSDHDPSDTEMDHPYDLADHLTKLVGLPPPPGLGLDFGEIAVPNRTPLRSKAAAFSPLRSQAEAFVPKGLALAGGQRVTSKAPGGGAQAKAQGWTTVMMRNVPHSYTCDKLIDLLESNGFSNPGMRGSSDFVYVPINFTQMLGVGYAFVNLTSQEKAEEFILAFEGFDGWESSFSKTACAMHWSVCQGLDENISRYRNSPLMCDDVPTFYKPVLLKDGVRIEFPKPTKQLRTLRRRKAKQQEGEGEGEE</sequence>
<dbReference type="Pfam" id="PF04059">
    <property type="entry name" value="RRM_2"/>
    <property type="match status" value="1"/>
</dbReference>
<keyword evidence="4" id="KW-1185">Reference proteome</keyword>
<dbReference type="InterPro" id="IPR035979">
    <property type="entry name" value="RBD_domain_sf"/>
</dbReference>
<dbReference type="Proteomes" id="UP001189429">
    <property type="component" value="Unassembled WGS sequence"/>
</dbReference>
<evidence type="ECO:0000256" key="1">
    <source>
        <dbReference type="SAM" id="MobiDB-lite"/>
    </source>
</evidence>
<feature type="region of interest" description="Disordered" evidence="1">
    <location>
        <begin position="24"/>
        <end position="60"/>
    </location>
</feature>
<feature type="region of interest" description="Disordered" evidence="1">
    <location>
        <begin position="474"/>
        <end position="527"/>
    </location>
</feature>
<evidence type="ECO:0000259" key="2">
    <source>
        <dbReference type="Pfam" id="PF04059"/>
    </source>
</evidence>
<protein>
    <recommendedName>
        <fullName evidence="2">Mei2-like C-terminal RNA recognition motif domain-containing protein</fullName>
    </recommendedName>
</protein>
<feature type="domain" description="Mei2-like C-terminal RNA recognition motif" evidence="2">
    <location>
        <begin position="609"/>
        <end position="710"/>
    </location>
</feature>
<evidence type="ECO:0000313" key="3">
    <source>
        <dbReference type="EMBL" id="CAK0885878.1"/>
    </source>
</evidence>
<accession>A0ABN9WHD5</accession>
<comment type="caution">
    <text evidence="3">The sequence shown here is derived from an EMBL/GenBank/DDBJ whole genome shotgun (WGS) entry which is preliminary data.</text>
</comment>
<dbReference type="InterPro" id="IPR007201">
    <property type="entry name" value="Mei2-like_Rrm_C"/>
</dbReference>